<sequence length="524" mass="60493">MTCSLIYGQETKVPLKGKITFITSKNVYVKFDNTAMIKVGDTLKTIDNVPCLLVNNKSSNSVVSVKIGDCVIEKGMIVTYLIKSIKERVIEEEAVVENIGISYNDSIKAISKNSKKTYSEDIRARLSASSYSTVSEVRDDRHRLMTRLSINANHINHSNFSVDTYLNYRYNINSSETNSLSNDNYLRVFNLAVRYDVDSTLSITAGRKINYKISSLGAIDGLQAEKFFGKNYVGAIAGFRPDIFDYGFNPDLLQYGAYVGRLTDSENLHSQTTLGIAEQRNNSDLDRRFTYFQHSSTINKKLNLFATAELDIFNKVNDSISNSPRLTNLYVSARYRFNRKVNLALSYDSRKRIIYYKTYETDIEEILDEDIARQGIRARINIKPFKSVFTGFSYSKRFQSNSQNKSDNIYGFVSFSNLPIDGRMSLTYNMNSSNYLDSNIASLRYSRQFMDDRLNADFYYRFVNYKYTTNVPEFSQHYVGTYLSYYLDRSLIISLSGEYSTYNQEDNFRINTRIIKRFFRKRKK</sequence>
<reference evidence="2" key="1">
    <citation type="journal article" date="2019" name="Int. J. Syst. Evol. Microbiol.">
        <title>The Global Catalogue of Microorganisms (GCM) 10K type strain sequencing project: providing services to taxonomists for standard genome sequencing and annotation.</title>
        <authorList>
            <consortium name="The Broad Institute Genomics Platform"/>
            <consortium name="The Broad Institute Genome Sequencing Center for Infectious Disease"/>
            <person name="Wu L."/>
            <person name="Ma J."/>
        </authorList>
    </citation>
    <scope>NUCLEOTIDE SEQUENCE [LARGE SCALE GENOMIC DNA]</scope>
    <source>
        <strain evidence="2">JCM 18285</strain>
    </source>
</reference>
<protein>
    <recommendedName>
        <fullName evidence="3">Outer membrane protein beta-barrel domain-containing protein</fullName>
    </recommendedName>
</protein>
<gene>
    <name evidence="1" type="ORF">GCM10023314_19260</name>
</gene>
<evidence type="ECO:0000313" key="1">
    <source>
        <dbReference type="EMBL" id="GAA4946121.1"/>
    </source>
</evidence>
<dbReference type="EMBL" id="BAABJJ010000029">
    <property type="protein sequence ID" value="GAA4946121.1"/>
    <property type="molecule type" value="Genomic_DNA"/>
</dbReference>
<keyword evidence="2" id="KW-1185">Reference proteome</keyword>
<proteinExistence type="predicted"/>
<evidence type="ECO:0000313" key="2">
    <source>
        <dbReference type="Proteomes" id="UP001501302"/>
    </source>
</evidence>
<comment type="caution">
    <text evidence="1">The sequence shown here is derived from an EMBL/GenBank/DDBJ whole genome shotgun (WGS) entry which is preliminary data.</text>
</comment>
<organism evidence="1 2">
    <name type="scientific">Algibacter agarivorans</name>
    <dbReference type="NCBI Taxonomy" id="1109741"/>
    <lineage>
        <taxon>Bacteria</taxon>
        <taxon>Pseudomonadati</taxon>
        <taxon>Bacteroidota</taxon>
        <taxon>Flavobacteriia</taxon>
        <taxon>Flavobacteriales</taxon>
        <taxon>Flavobacteriaceae</taxon>
        <taxon>Algibacter</taxon>
    </lineage>
</organism>
<evidence type="ECO:0008006" key="3">
    <source>
        <dbReference type="Google" id="ProtNLM"/>
    </source>
</evidence>
<accession>A0ABP9GJZ8</accession>
<dbReference type="Proteomes" id="UP001501302">
    <property type="component" value="Unassembled WGS sequence"/>
</dbReference>
<name>A0ABP9GJZ8_9FLAO</name>